<dbReference type="Pfam" id="PF25137">
    <property type="entry name" value="ADH_Fe_C"/>
    <property type="match status" value="1"/>
</dbReference>
<evidence type="ECO:0000313" key="6">
    <source>
        <dbReference type="EMBL" id="QYX82743.1"/>
    </source>
</evidence>
<protein>
    <submittedName>
        <fullName evidence="6">Maleylacetate reductase</fullName>
    </submittedName>
</protein>
<dbReference type="Gene3D" id="3.40.50.1970">
    <property type="match status" value="1"/>
</dbReference>
<dbReference type="PANTHER" id="PTHR11496:SF102">
    <property type="entry name" value="ALCOHOL DEHYDROGENASE 4"/>
    <property type="match status" value="1"/>
</dbReference>
<dbReference type="InterPro" id="IPR056798">
    <property type="entry name" value="ADH_Fe_C"/>
</dbReference>
<comment type="similarity">
    <text evidence="1">Belongs to the iron-containing alcohol dehydrogenase family.</text>
</comment>
<reference evidence="6 7" key="1">
    <citation type="submission" date="2021-08" db="EMBL/GenBank/DDBJ databases">
        <authorList>
            <person name="Ping M."/>
        </authorList>
    </citation>
    <scope>NUCLEOTIDE SEQUENCE [LARGE SCALE GENOMIC DNA]</scope>
    <source>
        <strain evidence="6 7">MG28</strain>
    </source>
</reference>
<gene>
    <name evidence="6" type="ORF">K1J60_04450</name>
</gene>
<dbReference type="InterPro" id="IPR039697">
    <property type="entry name" value="Alcohol_dehydrogenase_Fe"/>
</dbReference>
<sequence>MRFEHESLTQRVCFASGGAAALVRAEVERLGASRVMVIAAAAEAELAQTVTAGLPVVLRWDEVVMHVPVEVAERARAVAAEHGVDLLLSVGGGSTTGLAKAVALTSGLPIVAVPTTYAGSEATSVWGMTEQARKTTGVDVRVLPRSVVYDAALTVSLPVPMSVASGLNALAHCVDAMWGPRVDPVDQALAGEGIRALAAGLPAVVADPAGLPGREQTLYGTYLSAVAFSSAGSGLHHKICHVLGGMFDLPHAQTHAVVLPYVLAFNAPAAPEAEQRIAAAFGAGSAIEGLERLRRDVDAPKALRDYGVTEAEVDNAVQAVLDVVPDGNPRPVTAADVQRLLRAAWRGADPRPASDEEESRQ</sequence>
<evidence type="ECO:0000259" key="4">
    <source>
        <dbReference type="Pfam" id="PF00465"/>
    </source>
</evidence>
<dbReference type="InterPro" id="IPR034786">
    <property type="entry name" value="MAR"/>
</dbReference>
<dbReference type="EMBL" id="CP080647">
    <property type="protein sequence ID" value="QYX82743.1"/>
    <property type="molecule type" value="Genomic_DNA"/>
</dbReference>
<evidence type="ECO:0000256" key="2">
    <source>
        <dbReference type="ARBA" id="ARBA00023002"/>
    </source>
</evidence>
<dbReference type="Pfam" id="PF00465">
    <property type="entry name" value="Fe-ADH"/>
    <property type="match status" value="1"/>
</dbReference>
<dbReference type="InterPro" id="IPR001670">
    <property type="entry name" value="ADH_Fe/GldA"/>
</dbReference>
<evidence type="ECO:0000259" key="5">
    <source>
        <dbReference type="Pfam" id="PF25137"/>
    </source>
</evidence>
<evidence type="ECO:0000313" key="7">
    <source>
        <dbReference type="Proteomes" id="UP000827138"/>
    </source>
</evidence>
<feature type="domain" description="Fe-containing alcohol dehydrogenase-like C-terminal" evidence="5">
    <location>
        <begin position="163"/>
        <end position="345"/>
    </location>
</feature>
<evidence type="ECO:0000256" key="3">
    <source>
        <dbReference type="ARBA" id="ARBA00023027"/>
    </source>
</evidence>
<keyword evidence="2" id="KW-0560">Oxidoreductase</keyword>
<dbReference type="RefSeq" id="WP_220651267.1">
    <property type="nucleotide sequence ID" value="NZ_CP080647.1"/>
</dbReference>
<dbReference type="PANTHER" id="PTHR11496">
    <property type="entry name" value="ALCOHOL DEHYDROGENASE"/>
    <property type="match status" value="1"/>
</dbReference>
<evidence type="ECO:0000256" key="1">
    <source>
        <dbReference type="ARBA" id="ARBA00007358"/>
    </source>
</evidence>
<feature type="domain" description="Alcohol dehydrogenase iron-type/glycerol dehydrogenase GldA" evidence="4">
    <location>
        <begin position="18"/>
        <end position="150"/>
    </location>
</feature>
<dbReference type="SUPFAM" id="SSF56796">
    <property type="entry name" value="Dehydroquinate synthase-like"/>
    <property type="match status" value="1"/>
</dbReference>
<organism evidence="6 7">
    <name type="scientific">Streptomyces akebiae</name>
    <dbReference type="NCBI Taxonomy" id="2865673"/>
    <lineage>
        <taxon>Bacteria</taxon>
        <taxon>Bacillati</taxon>
        <taxon>Actinomycetota</taxon>
        <taxon>Actinomycetes</taxon>
        <taxon>Kitasatosporales</taxon>
        <taxon>Streptomycetaceae</taxon>
        <taxon>Streptomyces</taxon>
    </lineage>
</organism>
<proteinExistence type="inferred from homology"/>
<keyword evidence="7" id="KW-1185">Reference proteome</keyword>
<keyword evidence="3" id="KW-0520">NAD</keyword>
<dbReference type="CDD" id="cd08177">
    <property type="entry name" value="MAR"/>
    <property type="match status" value="1"/>
</dbReference>
<dbReference type="Proteomes" id="UP000827138">
    <property type="component" value="Chromosome"/>
</dbReference>
<dbReference type="Gene3D" id="1.20.1090.10">
    <property type="entry name" value="Dehydroquinate synthase-like - alpha domain"/>
    <property type="match status" value="1"/>
</dbReference>
<accession>A0ABX8Y4S0</accession>
<name>A0ABX8Y4S0_9ACTN</name>